<feature type="domain" description="ABM" evidence="1">
    <location>
        <begin position="2"/>
        <end position="90"/>
    </location>
</feature>
<accession>A0A097R259</accession>
<dbReference type="Pfam" id="PF03992">
    <property type="entry name" value="ABM"/>
    <property type="match status" value="1"/>
</dbReference>
<dbReference type="GeneID" id="56891848"/>
<evidence type="ECO:0000313" key="3">
    <source>
        <dbReference type="Proteomes" id="UP000029986"/>
    </source>
</evidence>
<dbReference type="AlphaFoldDB" id="A0A097R259"/>
<dbReference type="RefSeq" id="WP_025801303.1">
    <property type="nucleotide sequence ID" value="NZ_CP009706.1"/>
</dbReference>
<organism evidence="2 3">
    <name type="scientific">Hafnia alvei FB1</name>
    <dbReference type="NCBI Taxonomy" id="1453496"/>
    <lineage>
        <taxon>Bacteria</taxon>
        <taxon>Pseudomonadati</taxon>
        <taxon>Pseudomonadota</taxon>
        <taxon>Gammaproteobacteria</taxon>
        <taxon>Enterobacterales</taxon>
        <taxon>Hafniaceae</taxon>
        <taxon>Hafnia</taxon>
    </lineage>
</organism>
<keyword evidence="3" id="KW-1185">Reference proteome</keyword>
<evidence type="ECO:0000313" key="2">
    <source>
        <dbReference type="EMBL" id="AIU72814.1"/>
    </source>
</evidence>
<dbReference type="PATRIC" id="fig|1453496.5.peg.2164"/>
<dbReference type="HOGENOM" id="CLU_127039_0_1_6"/>
<gene>
    <name evidence="2" type="ORF">AT03_10770</name>
</gene>
<dbReference type="Gene3D" id="3.30.70.100">
    <property type="match status" value="1"/>
</dbReference>
<dbReference type="eggNOG" id="COG2329">
    <property type="taxonomic scope" value="Bacteria"/>
</dbReference>
<evidence type="ECO:0000259" key="1">
    <source>
        <dbReference type="PROSITE" id="PS51725"/>
    </source>
</evidence>
<dbReference type="InterPro" id="IPR007138">
    <property type="entry name" value="ABM_dom"/>
</dbReference>
<keyword evidence="2" id="KW-0560">Oxidoreductase</keyword>
<dbReference type="PANTHER" id="PTHR37811">
    <property type="entry name" value="BLL5343 PROTEIN"/>
    <property type="match status" value="1"/>
</dbReference>
<proteinExistence type="predicted"/>
<dbReference type="PROSITE" id="PS51725">
    <property type="entry name" value="ABM"/>
    <property type="match status" value="1"/>
</dbReference>
<sequence length="103" mass="11926">MIAVIFEAKTNSNQQERYLQLASELRPLLEEIEGFIGIERFQSLSVQGKILSLSWWRDENAVLAWKNNIFHQAAQIEGRESIFLNYTIRIAHVARAYSSEDRG</sequence>
<dbReference type="GO" id="GO:0004497">
    <property type="term" value="F:monooxygenase activity"/>
    <property type="evidence" value="ECO:0007669"/>
    <property type="project" value="UniProtKB-KW"/>
</dbReference>
<dbReference type="PANTHER" id="PTHR37811:SF2">
    <property type="entry name" value="ABM DOMAIN-CONTAINING PROTEIN"/>
    <property type="match status" value="1"/>
</dbReference>
<reference evidence="2 3" key="1">
    <citation type="journal article" date="2014" name="Gut Pathog.">
        <title>Gene clusters of Hafnia alvei strain FB1 important in survival and pathogenesis: a draft genome perspective.</title>
        <authorList>
            <person name="Tan J.Y."/>
            <person name="Yin W.F."/>
            <person name="Chan K.G."/>
        </authorList>
    </citation>
    <scope>NUCLEOTIDE SEQUENCE [LARGE SCALE GENOMIC DNA]</scope>
    <source>
        <strain evidence="2 3">FB1</strain>
    </source>
</reference>
<dbReference type="KEGG" id="hav:AT03_10770"/>
<dbReference type="SUPFAM" id="SSF54909">
    <property type="entry name" value="Dimeric alpha+beta barrel"/>
    <property type="match status" value="1"/>
</dbReference>
<dbReference type="Proteomes" id="UP000029986">
    <property type="component" value="Chromosome"/>
</dbReference>
<protein>
    <submittedName>
        <fullName evidence="2">Antibiotic biosynthesis monooxygenase</fullName>
    </submittedName>
</protein>
<dbReference type="InterPro" id="IPR052936">
    <property type="entry name" value="Jasmonate_Hydroxylase-like"/>
</dbReference>
<dbReference type="InterPro" id="IPR011008">
    <property type="entry name" value="Dimeric_a/b-barrel"/>
</dbReference>
<keyword evidence="2" id="KW-0503">Monooxygenase</keyword>
<name>A0A097R259_HAFAL</name>
<dbReference type="OrthoDB" id="9797060at2"/>
<dbReference type="EMBL" id="CP009706">
    <property type="protein sequence ID" value="AIU72814.1"/>
    <property type="molecule type" value="Genomic_DNA"/>
</dbReference>